<dbReference type="Proteomes" id="UP000185341">
    <property type="component" value="Segment"/>
</dbReference>
<dbReference type="Proteomes" id="UP000185340">
    <property type="component" value="Segment"/>
</dbReference>
<evidence type="ECO:0000313" key="4">
    <source>
        <dbReference type="EMBL" id="AIX18118.1"/>
    </source>
</evidence>
<dbReference type="Proteomes" id="UP000185331">
    <property type="component" value="Segment"/>
</dbReference>
<dbReference type="RefSeq" id="YP_009140602.1">
    <property type="nucleotide sequence ID" value="NC_027130.1"/>
</dbReference>
<evidence type="ECO:0000313" key="10">
    <source>
        <dbReference type="EMBL" id="AIX33583.1"/>
    </source>
</evidence>
<evidence type="ECO:0000313" key="12">
    <source>
        <dbReference type="EMBL" id="AIX34015.1"/>
    </source>
</evidence>
<evidence type="ECO:0000313" key="5">
    <source>
        <dbReference type="EMBL" id="AIX19273.1"/>
    </source>
</evidence>
<dbReference type="EMBL" id="KJ019108">
    <property type="protein sequence ID" value="AIX33583.1"/>
    <property type="molecule type" value="Genomic_DNA"/>
</dbReference>
<dbReference type="Proteomes" id="UP000185334">
    <property type="component" value="Segment"/>
</dbReference>
<evidence type="ECO:0000313" key="11">
    <source>
        <dbReference type="EMBL" id="AIX33799.1"/>
    </source>
</evidence>
<dbReference type="EMBL" id="KJ019154">
    <property type="protein sequence ID" value="AIX44453.1"/>
    <property type="molecule type" value="Genomic_DNA"/>
</dbReference>
<reference evidence="17 18" key="1">
    <citation type="submission" date="2013-12" db="EMBL/GenBank/DDBJ databases">
        <title>Ecological redundancy of diverse viral populations within a natural community.</title>
        <authorList>
            <person name="Gregory A.C."/>
            <person name="LaButti K."/>
            <person name="Copeland A."/>
            <person name="Woyke T."/>
            <person name="Sullivan M.B."/>
        </authorList>
    </citation>
    <scope>NUCLEOTIDE SEQUENCE [LARGE SCALE GENOMIC DNA]</scope>
    <source>
        <strain evidence="15">Syn7803C28</strain>
        <strain evidence="16">Syn7803C36</strain>
        <strain evidence="1">Syn7803C66</strain>
        <strain evidence="2">Syn7803C67</strain>
        <strain evidence="3">Syn7803C68</strain>
        <strain evidence="4">Syn7803C69</strain>
        <strain evidence="5">Syn7803C76</strain>
        <strain evidence="6">Syn7803C78</strain>
        <strain evidence="7">Syn7803C91</strain>
        <strain evidence="8">Syn7803C92</strain>
        <strain evidence="9">Syn7803US49</strain>
        <strain evidence="10">Syn7803US53</strain>
        <strain evidence="11">Syn7803US54</strain>
        <strain evidence="12">Syn7803US56</strain>
        <strain evidence="13">Syn9311C1</strain>
        <strain evidence="14">Syn9311C4</strain>
    </source>
</reference>
<dbReference type="EMBL" id="KJ019044">
    <property type="protein sequence ID" value="AIX18118.1"/>
    <property type="molecule type" value="Genomic_DNA"/>
</dbReference>
<dbReference type="EMBL" id="KJ019049">
    <property type="protein sequence ID" value="AIX19273.1"/>
    <property type="molecule type" value="Genomic_DNA"/>
</dbReference>
<evidence type="ECO:0000313" key="1">
    <source>
        <dbReference type="EMBL" id="AIX17470.1"/>
    </source>
</evidence>
<dbReference type="Proteomes" id="UP000185328">
    <property type="component" value="Segment"/>
</dbReference>
<dbReference type="Proteomes" id="UP000185333">
    <property type="component" value="Segment"/>
</dbReference>
<dbReference type="EMBL" id="KJ019110">
    <property type="protein sequence ID" value="AIX34015.1"/>
    <property type="molecule type" value="Genomic_DNA"/>
</dbReference>
<dbReference type="EMBL" id="KJ019061">
    <property type="protein sequence ID" value="AIX22153.1"/>
    <property type="molecule type" value="Genomic_DNA"/>
</dbReference>
<organism evidence="12 18">
    <name type="scientific">Synechococcus phage ACG-2014b</name>
    <dbReference type="NCBI Taxonomy" id="1493508"/>
    <lineage>
        <taxon>Viruses</taxon>
        <taxon>Duplodnaviria</taxon>
        <taxon>Heunggongvirae</taxon>
        <taxon>Uroviricota</taxon>
        <taxon>Caudoviricetes</taxon>
        <taxon>Pantevenvirales</taxon>
        <taxon>Kyanoviridae</taxon>
        <taxon>Nereusvirus</taxon>
        <taxon>Nereusvirus tusconc4</taxon>
    </lineage>
</organism>
<dbReference type="EMBL" id="KJ019043">
    <property type="protein sequence ID" value="AIX17902.1"/>
    <property type="molecule type" value="Genomic_DNA"/>
</dbReference>
<dbReference type="Proteomes" id="UP000033002">
    <property type="component" value="Segment"/>
</dbReference>
<dbReference type="Proteomes" id="UP000185326">
    <property type="component" value="Segment"/>
</dbReference>
<dbReference type="EMBL" id="KJ019132">
    <property type="protein sequence ID" value="AIX38901.1"/>
    <property type="molecule type" value="Genomic_DNA"/>
</dbReference>
<evidence type="ECO:0000313" key="14">
    <source>
        <dbReference type="EMBL" id="AIX39116.1"/>
    </source>
</evidence>
<dbReference type="EMBL" id="KJ019051">
    <property type="protein sequence ID" value="AIX19708.1"/>
    <property type="molecule type" value="Genomic_DNA"/>
</dbReference>
<dbReference type="Proteomes" id="UP000185338">
    <property type="component" value="Segment"/>
</dbReference>
<evidence type="ECO:0000313" key="17">
    <source>
        <dbReference type="Proteomes" id="UP000033002"/>
    </source>
</evidence>
<accession>A0A0E3FT04</accession>
<proteinExistence type="predicted"/>
<dbReference type="EMBL" id="KJ019161">
    <property type="protein sequence ID" value="AIX46089.1"/>
    <property type="molecule type" value="Genomic_DNA"/>
</dbReference>
<evidence type="ECO:0000313" key="9">
    <source>
        <dbReference type="EMBL" id="AIX32519.1"/>
    </source>
</evidence>
<evidence type="ECO:0000313" key="18">
    <source>
        <dbReference type="Proteomes" id="UP000185326"/>
    </source>
</evidence>
<dbReference type="EMBL" id="KJ019104">
    <property type="protein sequence ID" value="AIX32519.1"/>
    <property type="molecule type" value="Genomic_DNA"/>
</dbReference>
<name>A0A0E3FT04_9CAUD</name>
<evidence type="ECO:0000313" key="16">
    <source>
        <dbReference type="EMBL" id="AIX46089.1"/>
    </source>
</evidence>
<dbReference type="Proteomes" id="UP000185339">
    <property type="component" value="Segment"/>
</dbReference>
<sequence>MSKVRCTSIKGLGVAASGPEINLNKFSHGQPLDLQNIGITASVLTLANCNFTTSTSTTMNATNVVAKGRGQMNFNGTELLIPTGTTAERPTTGLQFGSIRVNSELGQVEMYTNKQGTPQWEKLG</sequence>
<evidence type="ECO:0000313" key="15">
    <source>
        <dbReference type="EMBL" id="AIX44453.1"/>
    </source>
</evidence>
<dbReference type="Proteomes" id="UP000185342">
    <property type="component" value="Segment"/>
</dbReference>
<evidence type="ECO:0000313" key="2">
    <source>
        <dbReference type="EMBL" id="AIX17685.1"/>
    </source>
</evidence>
<dbReference type="Proteomes" id="UP000185330">
    <property type="component" value="Segment"/>
</dbReference>
<dbReference type="EMBL" id="KJ019133">
    <property type="protein sequence ID" value="AIX39116.1"/>
    <property type="molecule type" value="Genomic_DNA"/>
</dbReference>
<dbReference type="EMBL" id="KJ019109">
    <property type="protein sequence ID" value="AIX33799.1"/>
    <property type="molecule type" value="Genomic_DNA"/>
</dbReference>
<dbReference type="Proteomes" id="UP000185332">
    <property type="component" value="Segment"/>
</dbReference>
<dbReference type="EMBL" id="KJ019041">
    <property type="protein sequence ID" value="AIX17470.1"/>
    <property type="molecule type" value="Genomic_DNA"/>
</dbReference>
<evidence type="ECO:0000313" key="7">
    <source>
        <dbReference type="EMBL" id="AIX21936.1"/>
    </source>
</evidence>
<dbReference type="EMBL" id="KJ019042">
    <property type="protein sequence ID" value="AIX17685.1"/>
    <property type="molecule type" value="Genomic_DNA"/>
</dbReference>
<protein>
    <submittedName>
        <fullName evidence="12">Sericin 1-like protein</fullName>
    </submittedName>
</protein>
<evidence type="ECO:0000313" key="13">
    <source>
        <dbReference type="EMBL" id="AIX38901.1"/>
    </source>
</evidence>
<evidence type="ECO:0000313" key="8">
    <source>
        <dbReference type="EMBL" id="AIX22153.1"/>
    </source>
</evidence>
<dbReference type="Proteomes" id="UP000185337">
    <property type="component" value="Segment"/>
</dbReference>
<evidence type="ECO:0000313" key="6">
    <source>
        <dbReference type="EMBL" id="AIX19708.1"/>
    </source>
</evidence>
<dbReference type="Proteomes" id="UP000185327">
    <property type="component" value="Segment"/>
</dbReference>
<dbReference type="KEGG" id="vg:24405178"/>
<keyword evidence="19" id="KW-1185">Reference proteome</keyword>
<evidence type="ECO:0000313" key="19">
    <source>
        <dbReference type="Proteomes" id="UP000185330"/>
    </source>
</evidence>
<gene>
    <name evidence="15" type="ORF">Syn7803C28_33</name>
    <name evidence="16" type="ORF">Syn7803C36_34</name>
    <name evidence="1" type="ORF">Syn7803C66_33</name>
    <name evidence="2" type="ORF">Syn7803C67_33</name>
    <name evidence="3" type="ORF">Syn7803C68_34</name>
    <name evidence="4" type="ORF">Syn7803C69_34</name>
    <name evidence="5" type="ORF">Syn7803C76_33</name>
    <name evidence="6" type="ORF">Syn7803C78_33</name>
    <name evidence="7" type="ORF">Syn7803C91_33</name>
    <name evidence="8" type="ORF">Syn7803C92_33</name>
    <name evidence="9" type="ORF">Syn7803US49_33</name>
    <name evidence="10" type="ORF">Syn7803US53_33</name>
    <name evidence="11" type="ORF">Syn7803US54_34</name>
    <name evidence="12" type="ORF">Syn7803US56_34</name>
    <name evidence="13" type="ORF">Syn9311C1_33</name>
    <name evidence="14" type="ORF">Syn9311C4_33</name>
</gene>
<dbReference type="Proteomes" id="UP000185336">
    <property type="component" value="Segment"/>
</dbReference>
<dbReference type="EMBL" id="KJ019060">
    <property type="protein sequence ID" value="AIX21936.1"/>
    <property type="molecule type" value="Genomic_DNA"/>
</dbReference>
<evidence type="ECO:0000313" key="3">
    <source>
        <dbReference type="EMBL" id="AIX17902.1"/>
    </source>
</evidence>